<evidence type="ECO:0000313" key="1">
    <source>
        <dbReference type="EMBL" id="DAF62447.1"/>
    </source>
</evidence>
<name>A0A8S5THH5_9CAUD</name>
<reference evidence="1" key="1">
    <citation type="journal article" date="2021" name="Proc. Natl. Acad. Sci. U.S.A.">
        <title>A Catalog of Tens of Thousands of Viruses from Human Metagenomes Reveals Hidden Associations with Chronic Diseases.</title>
        <authorList>
            <person name="Tisza M.J."/>
            <person name="Buck C.B."/>
        </authorList>
    </citation>
    <scope>NUCLEOTIDE SEQUENCE</scope>
    <source>
        <strain evidence="1">CtIty1</strain>
    </source>
</reference>
<organism evidence="1">
    <name type="scientific">Myoviridae sp. ctIty1</name>
    <dbReference type="NCBI Taxonomy" id="2827673"/>
    <lineage>
        <taxon>Viruses</taxon>
        <taxon>Duplodnaviria</taxon>
        <taxon>Heunggongvirae</taxon>
        <taxon>Uroviricota</taxon>
        <taxon>Caudoviricetes</taxon>
    </lineage>
</organism>
<sequence length="285" mass="33180">MINDKYKIQEEVLTKSSEGSEDLVSLEEGHPNGLKTEVIIRDHDTGLELFRGSNKTLISGSEFIAMRMFDLHDKSFVTPTYNNRLQLENTINNPNQEEILNNYFVQLFCLGTSGCNRESALKYEVDNKKWIAPEDMVPFQYVPEDKDLDADNRQIYFGRKELKNKKMVAYYFKKFDSDPTERKQLEDGTPIDATIYDDQSELPAQIIVENTLVITKDDCRDYFINTTGINDARFNCISLCLAYKKESEDGYTYYQDIRPATRINFPNKFLNDLGASWDIIYRIYF</sequence>
<protein>
    <submittedName>
        <fullName evidence="1">Uncharacterized protein</fullName>
    </submittedName>
</protein>
<proteinExistence type="predicted"/>
<dbReference type="EMBL" id="BK032823">
    <property type="protein sequence ID" value="DAF62447.1"/>
    <property type="molecule type" value="Genomic_DNA"/>
</dbReference>
<accession>A0A8S5THH5</accession>